<keyword evidence="2" id="KW-1185">Reference proteome</keyword>
<gene>
    <name evidence="1" type="ORF">KQX54_000658</name>
</gene>
<dbReference type="Pfam" id="PF14958">
    <property type="entry name" value="PAAT-like"/>
    <property type="match status" value="1"/>
</dbReference>
<sequence length="314" mass="35733">MNLNEKENMSIPHINSNESITSFDVSSNWEVVGNTKKFSNSISIGLAADCLDGISLEDIADEKTCITIKQKVNDSEPCTVEIKLINRGTKIKRVGIVSEASVLEIFQEFGEYTTTVFTEMIDEFEDAVVTYADVVFERPSSEVSIKFTRIKDNKSKMFLYGIRLLLQQSEVSNVTENFDASVMNECLLKLLEKANKAQGKLSCAVDKKHDNISNKYDLTTNNNSNNVLRIDRDHVESNAEFLTNEQYEKNEQLKSANIDSTNYHQTLETLLDLKISQMEQRLSRKIDLLEARTNEKLDKIINSLYFLKNPTVEQ</sequence>
<organism evidence="1 2">
    <name type="scientific">Cotesia glomerata</name>
    <name type="common">Lepidopteran parasitic wasp</name>
    <name type="synonym">Apanteles glomeratus</name>
    <dbReference type="NCBI Taxonomy" id="32391"/>
    <lineage>
        <taxon>Eukaryota</taxon>
        <taxon>Metazoa</taxon>
        <taxon>Ecdysozoa</taxon>
        <taxon>Arthropoda</taxon>
        <taxon>Hexapoda</taxon>
        <taxon>Insecta</taxon>
        <taxon>Pterygota</taxon>
        <taxon>Neoptera</taxon>
        <taxon>Endopterygota</taxon>
        <taxon>Hymenoptera</taxon>
        <taxon>Apocrita</taxon>
        <taxon>Ichneumonoidea</taxon>
        <taxon>Braconidae</taxon>
        <taxon>Microgastrinae</taxon>
        <taxon>Cotesia</taxon>
    </lineage>
</organism>
<dbReference type="EMBL" id="JAHXZJ010000014">
    <property type="protein sequence ID" value="KAH0562751.1"/>
    <property type="molecule type" value="Genomic_DNA"/>
</dbReference>
<evidence type="ECO:0000313" key="2">
    <source>
        <dbReference type="Proteomes" id="UP000826195"/>
    </source>
</evidence>
<dbReference type="InterPro" id="IPR028043">
    <property type="entry name" value="PAAT-like"/>
</dbReference>
<dbReference type="Proteomes" id="UP000826195">
    <property type="component" value="Unassembled WGS sequence"/>
</dbReference>
<comment type="caution">
    <text evidence="1">The sequence shown here is derived from an EMBL/GenBank/DDBJ whole genome shotgun (WGS) entry which is preliminary data.</text>
</comment>
<accession>A0AAV7J133</accession>
<proteinExistence type="predicted"/>
<name>A0AAV7J133_COTGL</name>
<dbReference type="AlphaFoldDB" id="A0AAV7J133"/>
<reference evidence="1 2" key="1">
    <citation type="journal article" date="2021" name="J. Hered.">
        <title>A chromosome-level genome assembly of the parasitoid wasp, Cotesia glomerata (Hymenoptera: Braconidae).</title>
        <authorList>
            <person name="Pinto B.J."/>
            <person name="Weis J.J."/>
            <person name="Gamble T."/>
            <person name="Ode P.J."/>
            <person name="Paul R."/>
            <person name="Zaspel J.M."/>
        </authorList>
    </citation>
    <scope>NUCLEOTIDE SEQUENCE [LARGE SCALE GENOMIC DNA]</scope>
    <source>
        <strain evidence="1">CgM1</strain>
    </source>
</reference>
<protein>
    <submittedName>
        <fullName evidence="1">Uncharacterized protein</fullName>
    </submittedName>
</protein>
<evidence type="ECO:0000313" key="1">
    <source>
        <dbReference type="EMBL" id="KAH0562751.1"/>
    </source>
</evidence>